<dbReference type="WBParaSite" id="nRc.2.0.1.t32178-RA">
    <property type="protein sequence ID" value="nRc.2.0.1.t32178-RA"/>
    <property type="gene ID" value="nRc.2.0.1.g32178"/>
</dbReference>
<reference evidence="4" key="1">
    <citation type="submission" date="2022-11" db="UniProtKB">
        <authorList>
            <consortium name="WormBaseParasite"/>
        </authorList>
    </citation>
    <scope>IDENTIFICATION</scope>
</reference>
<dbReference type="Gene3D" id="3.40.47.10">
    <property type="match status" value="1"/>
</dbReference>
<accession>A0A915K2W9</accession>
<evidence type="ECO:0000313" key="4">
    <source>
        <dbReference type="WBParaSite" id="nRc.2.0.1.t32178-RA"/>
    </source>
</evidence>
<sequence length="97" mass="10147">MVQESVTSALKDADLKYADVQQAVAAFLFGETCSGQRALYPLGMTGIPIYNVNNACASGSSALNIARQIIQSGNSNCVLAVGFEKMKPGSLENAGMK</sequence>
<name>A0A915K2W9_ROMCU</name>
<proteinExistence type="predicted"/>
<keyword evidence="3" id="KW-1185">Reference proteome</keyword>
<evidence type="ECO:0000259" key="2">
    <source>
        <dbReference type="Pfam" id="PF00108"/>
    </source>
</evidence>
<keyword evidence="1" id="KW-0808">Transferase</keyword>
<dbReference type="GO" id="GO:0016747">
    <property type="term" value="F:acyltransferase activity, transferring groups other than amino-acyl groups"/>
    <property type="evidence" value="ECO:0007669"/>
    <property type="project" value="InterPro"/>
</dbReference>
<evidence type="ECO:0000256" key="1">
    <source>
        <dbReference type="ARBA" id="ARBA00022679"/>
    </source>
</evidence>
<dbReference type="SUPFAM" id="SSF53901">
    <property type="entry name" value="Thiolase-like"/>
    <property type="match status" value="1"/>
</dbReference>
<dbReference type="PANTHER" id="PTHR42870:SF1">
    <property type="entry name" value="NON-SPECIFIC LIPID-TRANSFER PROTEIN-LIKE 2"/>
    <property type="match status" value="1"/>
</dbReference>
<dbReference type="PROSITE" id="PS00098">
    <property type="entry name" value="THIOLASE_1"/>
    <property type="match status" value="1"/>
</dbReference>
<feature type="domain" description="Thiolase N-terminal" evidence="2">
    <location>
        <begin position="3"/>
        <end position="87"/>
    </location>
</feature>
<dbReference type="Proteomes" id="UP000887565">
    <property type="component" value="Unplaced"/>
</dbReference>
<dbReference type="InterPro" id="IPR016039">
    <property type="entry name" value="Thiolase-like"/>
</dbReference>
<dbReference type="InterPro" id="IPR020615">
    <property type="entry name" value="Thiolase_acyl_enz_int_AS"/>
</dbReference>
<evidence type="ECO:0000313" key="3">
    <source>
        <dbReference type="Proteomes" id="UP000887565"/>
    </source>
</evidence>
<organism evidence="3 4">
    <name type="scientific">Romanomermis culicivorax</name>
    <name type="common">Nematode worm</name>
    <dbReference type="NCBI Taxonomy" id="13658"/>
    <lineage>
        <taxon>Eukaryota</taxon>
        <taxon>Metazoa</taxon>
        <taxon>Ecdysozoa</taxon>
        <taxon>Nematoda</taxon>
        <taxon>Enoplea</taxon>
        <taxon>Dorylaimia</taxon>
        <taxon>Mermithida</taxon>
        <taxon>Mermithoidea</taxon>
        <taxon>Mermithidae</taxon>
        <taxon>Romanomermis</taxon>
    </lineage>
</organism>
<dbReference type="AlphaFoldDB" id="A0A915K2W9"/>
<dbReference type="PANTHER" id="PTHR42870">
    <property type="entry name" value="ACETYL-COA C-ACETYLTRANSFERASE"/>
    <property type="match status" value="1"/>
</dbReference>
<dbReference type="OMA" id="EHACVSY"/>
<protein>
    <submittedName>
        <fullName evidence="4">Thiolase N-terminal domain-containing protein</fullName>
    </submittedName>
</protein>
<dbReference type="Pfam" id="PF00108">
    <property type="entry name" value="Thiolase_N"/>
    <property type="match status" value="1"/>
</dbReference>
<dbReference type="InterPro" id="IPR020616">
    <property type="entry name" value="Thiolase_N"/>
</dbReference>